<keyword evidence="2" id="KW-1185">Reference proteome</keyword>
<name>A0A7J5ZBG1_DISMA</name>
<organism evidence="1 2">
    <name type="scientific">Dissostichus mawsoni</name>
    <name type="common">Antarctic cod</name>
    <dbReference type="NCBI Taxonomy" id="36200"/>
    <lineage>
        <taxon>Eukaryota</taxon>
        <taxon>Metazoa</taxon>
        <taxon>Chordata</taxon>
        <taxon>Craniata</taxon>
        <taxon>Vertebrata</taxon>
        <taxon>Euteleostomi</taxon>
        <taxon>Actinopterygii</taxon>
        <taxon>Neopterygii</taxon>
        <taxon>Teleostei</taxon>
        <taxon>Neoteleostei</taxon>
        <taxon>Acanthomorphata</taxon>
        <taxon>Eupercaria</taxon>
        <taxon>Perciformes</taxon>
        <taxon>Notothenioidei</taxon>
        <taxon>Nototheniidae</taxon>
        <taxon>Dissostichus</taxon>
    </lineage>
</organism>
<comment type="caution">
    <text evidence="1">The sequence shown here is derived from an EMBL/GenBank/DDBJ whole genome shotgun (WGS) entry which is preliminary data.</text>
</comment>
<reference evidence="1 2" key="1">
    <citation type="submission" date="2020-03" db="EMBL/GenBank/DDBJ databases">
        <title>Dissostichus mawsoni Genome sequencing and assembly.</title>
        <authorList>
            <person name="Park H."/>
        </authorList>
    </citation>
    <scope>NUCLEOTIDE SEQUENCE [LARGE SCALE GENOMIC DNA]</scope>
    <source>
        <strain evidence="1">DM0001</strain>
        <tissue evidence="1">Muscle</tissue>
    </source>
</reference>
<dbReference type="Proteomes" id="UP000518266">
    <property type="component" value="Unassembled WGS sequence"/>
</dbReference>
<evidence type="ECO:0000313" key="2">
    <source>
        <dbReference type="Proteomes" id="UP000518266"/>
    </source>
</evidence>
<accession>A0A7J5ZBG1</accession>
<dbReference type="AlphaFoldDB" id="A0A7J5ZBG1"/>
<evidence type="ECO:0000313" key="1">
    <source>
        <dbReference type="EMBL" id="KAF3858903.1"/>
    </source>
</evidence>
<gene>
    <name evidence="1" type="ORF">F7725_012104</name>
</gene>
<protein>
    <submittedName>
        <fullName evidence="1">Uncharacterized protein</fullName>
    </submittedName>
</protein>
<proteinExistence type="predicted"/>
<sequence>MEVVKVGEVPGGPASPGSKPPVLLVLGVGVNMEGVVVHAVAHLLQELTELEIHELDNTVVLRRKWVGEQNVLQHGAKGRRTSSEGCRSGRPMTMRFTYQSKCVCDDFDTSADIHREREMSRWLSLITFVELSF</sequence>
<dbReference type="EMBL" id="JAAKFY010000004">
    <property type="protein sequence ID" value="KAF3858903.1"/>
    <property type="molecule type" value="Genomic_DNA"/>
</dbReference>